<evidence type="ECO:0000259" key="3">
    <source>
        <dbReference type="Pfam" id="PF13815"/>
    </source>
</evidence>
<organism evidence="4 6">
    <name type="scientific">Peronospora destructor</name>
    <dbReference type="NCBI Taxonomy" id="86335"/>
    <lineage>
        <taxon>Eukaryota</taxon>
        <taxon>Sar</taxon>
        <taxon>Stramenopiles</taxon>
        <taxon>Oomycota</taxon>
        <taxon>Peronosporomycetes</taxon>
        <taxon>Peronosporales</taxon>
        <taxon>Peronosporaceae</taxon>
        <taxon>Peronospora</taxon>
    </lineage>
</organism>
<name>A0AAV0T7V3_9STRA</name>
<keyword evidence="1" id="KW-0175">Coiled coil</keyword>
<evidence type="ECO:0000313" key="4">
    <source>
        <dbReference type="EMBL" id="CAI5715790.1"/>
    </source>
</evidence>
<gene>
    <name evidence="5" type="ORF">PDE001_LOCUS10765</name>
    <name evidence="4" type="ORF">PDE001_LOCUS1389</name>
</gene>
<dbReference type="EMBL" id="CANTFM010002311">
    <property type="protein sequence ID" value="CAI5745718.1"/>
    <property type="molecule type" value="Genomic_DNA"/>
</dbReference>
<evidence type="ECO:0000313" key="5">
    <source>
        <dbReference type="EMBL" id="CAI5745718.1"/>
    </source>
</evidence>
<feature type="domain" description="Cilium assembly protein DZIP1 N-terminal" evidence="3">
    <location>
        <begin position="4"/>
        <end position="99"/>
    </location>
</feature>
<feature type="coiled-coil region" evidence="1">
    <location>
        <begin position="77"/>
        <end position="104"/>
    </location>
</feature>
<dbReference type="AlphaFoldDB" id="A0AAV0T7V3"/>
<dbReference type="Pfam" id="PF13815">
    <property type="entry name" value="Dzip-like_N"/>
    <property type="match status" value="1"/>
</dbReference>
<feature type="region of interest" description="Disordered" evidence="2">
    <location>
        <begin position="366"/>
        <end position="397"/>
    </location>
</feature>
<evidence type="ECO:0000313" key="6">
    <source>
        <dbReference type="Proteomes" id="UP001162029"/>
    </source>
</evidence>
<comment type="caution">
    <text evidence="4">The sequence shown here is derived from an EMBL/GenBank/DDBJ whole genome shotgun (WGS) entry which is preliminary data.</text>
</comment>
<feature type="compositionally biased region" description="Polar residues" evidence="2">
    <location>
        <begin position="384"/>
        <end position="397"/>
    </location>
</feature>
<dbReference type="Proteomes" id="UP001162029">
    <property type="component" value="Unassembled WGS sequence"/>
</dbReference>
<keyword evidence="6" id="KW-1185">Reference proteome</keyword>
<evidence type="ECO:0000256" key="1">
    <source>
        <dbReference type="SAM" id="Coils"/>
    </source>
</evidence>
<feature type="coiled-coil region" evidence="1">
    <location>
        <begin position="314"/>
        <end position="348"/>
    </location>
</feature>
<accession>A0AAV0T7V3</accession>
<sequence>MQRFCWRERSEKLNWRLLSTFNVSDVVRRGDPAVLEPYALHVTFARLPALSKDPPTRDAWFLVRILQLSMEYLLFMRANASNKLKFLSQELRQVEKERDVLLLRSHKWKAKVRSGDEQVEKLHRVLQRIATLLQSPGASPSVVATIATLLTELVSERPVKQMGRILREEDDSGDEIGKMLRSTGPEARVPGFYGELFSSVEFLEKHLGGRHSGESIEVEAPAKQKKIRTIGKNKENTEKSVVSVASEATMQKMVQRVEQALQQHEEKLRSLAREEAQKIKQMYEQLHSEAKLASEYRCFQMRAEVRHQEVQRHLDEVYLKKQKADGELADLKKQILTLKRKMMEALTSADVPTTLPYESDEALDAVETETNDQQKPQVVKAELTASTRGTDKSPSLTVLASKGKKELPDTLALSCGVVAVVKRDQSAQIELPVVINKAVQTDEENSSHQSTSEVLIKSCASILKDVGTDLFALSYDHVGIPTVGGVEPPPMDVIDELDSALALAASSVASERVSQESVIVEARQVAADAAPPIMTENHKRIPNHMHQIHRQGLLNIIAEHAQSAASKTTNHSLASKNCSSIPQHKYIRSRFQHDEDLVKKRVKSCLLQLEQFARRFGVSARSAWLSEDNVQTAQQALHGHLEVLPTDVLTKMVECEDAINAIIGKERESMEKTRQQVLQSMKLKTRATSKAL</sequence>
<dbReference type="EMBL" id="CANTFM010000230">
    <property type="protein sequence ID" value="CAI5715790.1"/>
    <property type="molecule type" value="Genomic_DNA"/>
</dbReference>
<protein>
    <recommendedName>
        <fullName evidence="3">Cilium assembly protein DZIP1 N-terminal domain-containing protein</fullName>
    </recommendedName>
</protein>
<proteinExistence type="predicted"/>
<reference evidence="4" key="1">
    <citation type="submission" date="2022-12" db="EMBL/GenBank/DDBJ databases">
        <authorList>
            <person name="Webb A."/>
        </authorList>
    </citation>
    <scope>NUCLEOTIDE SEQUENCE</scope>
    <source>
        <strain evidence="4">Pd1</strain>
    </source>
</reference>
<dbReference type="InterPro" id="IPR032714">
    <property type="entry name" value="DZIP1_N"/>
</dbReference>
<feature type="coiled-coil region" evidence="1">
    <location>
        <begin position="247"/>
        <end position="289"/>
    </location>
</feature>
<evidence type="ECO:0000256" key="2">
    <source>
        <dbReference type="SAM" id="MobiDB-lite"/>
    </source>
</evidence>